<dbReference type="GO" id="GO:0022857">
    <property type="term" value="F:transmembrane transporter activity"/>
    <property type="evidence" value="ECO:0007669"/>
    <property type="project" value="InterPro"/>
</dbReference>
<reference evidence="7 8" key="1">
    <citation type="submission" date="2017-11" db="EMBL/GenBank/DDBJ databases">
        <title>Genome sequence of Entomoplasma lucivorax PIPN-2 (ATCC 49196).</title>
        <authorList>
            <person name="Lo W.-S."/>
            <person name="Gasparich G.E."/>
            <person name="Kuo C.-H."/>
        </authorList>
    </citation>
    <scope>NUCLEOTIDE SEQUENCE [LARGE SCALE GENOMIC DNA]</scope>
    <source>
        <strain evidence="7 8">PIPN-2</strain>
    </source>
</reference>
<dbReference type="AlphaFoldDB" id="A0A2S5RDY7"/>
<feature type="transmembrane region" description="Helical" evidence="6">
    <location>
        <begin position="33"/>
        <end position="53"/>
    </location>
</feature>
<dbReference type="InterPro" id="IPR001851">
    <property type="entry name" value="ABC_transp_permease"/>
</dbReference>
<name>A0A2S5RDY7_9MOLU</name>
<evidence type="ECO:0000256" key="2">
    <source>
        <dbReference type="ARBA" id="ARBA00022475"/>
    </source>
</evidence>
<sequence>MTNLIAWTIALFIILTFASVSGLMSEKAGVTNVAVEGFMIIGALVVSIIGTFVNEKGDNNLSQLWALPIAGLVAGVFALLHAFPSVSLRSNQVVSGVAINILALGIGLFLSTSGYFGEQSMVIASKYVPINMDSVKGGVVPVALILAIVLAIGVFIFFKFTKPGMRYAMVGENPNAIDAAGISVKKYRYLAVFSAGVIGGLGGGLFVLTAVGNGNFTGNILGYGFLGVAIMIFGQWKMHFILPGTIVFAFLFALGQQLGTMTDNDTVKQAAILFKVLPFAFTIIGMIIFSKSSRAPAAVGVPFDKAKR</sequence>
<feature type="transmembrane region" description="Helical" evidence="6">
    <location>
        <begin position="216"/>
        <end position="233"/>
    </location>
</feature>
<keyword evidence="4 6" id="KW-1133">Transmembrane helix</keyword>
<accession>A0A2S5RDY7</accession>
<dbReference type="CDD" id="cd06580">
    <property type="entry name" value="TM_PBP1_transp_TpRbsC_like"/>
    <property type="match status" value="1"/>
</dbReference>
<proteinExistence type="predicted"/>
<evidence type="ECO:0000256" key="4">
    <source>
        <dbReference type="ARBA" id="ARBA00022989"/>
    </source>
</evidence>
<keyword evidence="5 6" id="KW-0472">Membrane</keyword>
<gene>
    <name evidence="7" type="ORF">ELUCI_v1c06010</name>
</gene>
<feature type="transmembrane region" description="Helical" evidence="6">
    <location>
        <begin position="95"/>
        <end position="117"/>
    </location>
</feature>
<dbReference type="RefSeq" id="WP_028126334.1">
    <property type="nucleotide sequence ID" value="NZ_PHNE01000002.1"/>
</dbReference>
<organism evidence="7 8">
    <name type="scientific">Williamsoniiplasma lucivorax</name>
    <dbReference type="NCBI Taxonomy" id="209274"/>
    <lineage>
        <taxon>Bacteria</taxon>
        <taxon>Bacillati</taxon>
        <taxon>Mycoplasmatota</taxon>
        <taxon>Mollicutes</taxon>
        <taxon>Entomoplasmatales</taxon>
        <taxon>Williamsoniiplasma</taxon>
    </lineage>
</organism>
<keyword evidence="3 6" id="KW-0812">Transmembrane</keyword>
<feature type="transmembrane region" description="Helical" evidence="6">
    <location>
        <begin position="270"/>
        <end position="289"/>
    </location>
</feature>
<dbReference type="PANTHER" id="PTHR43370">
    <property type="entry name" value="SUGAR ABC TRANSPORTER INTEGRAL MEMBRANE PROTEIN-RELATED"/>
    <property type="match status" value="1"/>
</dbReference>
<feature type="transmembrane region" description="Helical" evidence="6">
    <location>
        <begin position="137"/>
        <end position="158"/>
    </location>
</feature>
<feature type="transmembrane region" description="Helical" evidence="6">
    <location>
        <begin position="189"/>
        <end position="210"/>
    </location>
</feature>
<feature type="transmembrane region" description="Helical" evidence="6">
    <location>
        <begin position="6"/>
        <end position="24"/>
    </location>
</feature>
<dbReference type="PANTHER" id="PTHR43370:SF1">
    <property type="entry name" value="GUANOSINE ABC TRANSPORTER PERMEASE PROTEIN NUPQ"/>
    <property type="match status" value="1"/>
</dbReference>
<dbReference type="Proteomes" id="UP000237865">
    <property type="component" value="Unassembled WGS sequence"/>
</dbReference>
<dbReference type="GO" id="GO:0005886">
    <property type="term" value="C:plasma membrane"/>
    <property type="evidence" value="ECO:0007669"/>
    <property type="project" value="UniProtKB-SubCell"/>
</dbReference>
<protein>
    <submittedName>
        <fullName evidence="7">Ribose/galactose ABC transporter permease</fullName>
    </submittedName>
</protein>
<dbReference type="EMBL" id="PHNE01000002">
    <property type="protein sequence ID" value="PPE05508.1"/>
    <property type="molecule type" value="Genomic_DNA"/>
</dbReference>
<comment type="caution">
    <text evidence="7">The sequence shown here is derived from an EMBL/GenBank/DDBJ whole genome shotgun (WGS) entry which is preliminary data.</text>
</comment>
<evidence type="ECO:0000256" key="1">
    <source>
        <dbReference type="ARBA" id="ARBA00004651"/>
    </source>
</evidence>
<comment type="subcellular location">
    <subcellularLocation>
        <location evidence="1">Cell membrane</location>
        <topology evidence="1">Multi-pass membrane protein</topology>
    </subcellularLocation>
</comment>
<keyword evidence="2" id="KW-1003">Cell membrane</keyword>
<keyword evidence="8" id="KW-1185">Reference proteome</keyword>
<evidence type="ECO:0000256" key="5">
    <source>
        <dbReference type="ARBA" id="ARBA00023136"/>
    </source>
</evidence>
<dbReference type="Pfam" id="PF02653">
    <property type="entry name" value="BPD_transp_2"/>
    <property type="match status" value="1"/>
</dbReference>
<evidence type="ECO:0000313" key="7">
    <source>
        <dbReference type="EMBL" id="PPE05508.1"/>
    </source>
</evidence>
<dbReference type="STRING" id="1399797.GCA_000518285_00104"/>
<feature type="transmembrane region" description="Helical" evidence="6">
    <location>
        <begin position="240"/>
        <end position="258"/>
    </location>
</feature>
<feature type="transmembrane region" description="Helical" evidence="6">
    <location>
        <begin position="65"/>
        <end position="83"/>
    </location>
</feature>
<evidence type="ECO:0000256" key="6">
    <source>
        <dbReference type="SAM" id="Phobius"/>
    </source>
</evidence>
<evidence type="ECO:0000313" key="8">
    <source>
        <dbReference type="Proteomes" id="UP000237865"/>
    </source>
</evidence>
<evidence type="ECO:0000256" key="3">
    <source>
        <dbReference type="ARBA" id="ARBA00022692"/>
    </source>
</evidence>